<reference evidence="16" key="1">
    <citation type="submission" date="2023-07" db="EMBL/GenBank/DDBJ databases">
        <authorList>
            <consortium name="CYATHOMIX"/>
        </authorList>
    </citation>
    <scope>NUCLEOTIDE SEQUENCE</scope>
    <source>
        <strain evidence="16">N/A</strain>
    </source>
</reference>
<dbReference type="SFLD" id="SFLDF00281">
    <property type="entry name" value="FeMo_cofactor_biosynthesis_pro"/>
    <property type="match status" value="1"/>
</dbReference>
<dbReference type="PROSITE" id="PS01305">
    <property type="entry name" value="MOAA_NIFB_PQQE"/>
    <property type="match status" value="1"/>
</dbReference>
<comment type="cofactor">
    <cofactor evidence="1">
        <name>[4Fe-4S] cluster</name>
        <dbReference type="ChEBI" id="CHEBI:49883"/>
    </cofactor>
</comment>
<dbReference type="PANTHER" id="PTHR43787">
    <property type="entry name" value="FEMO COFACTOR BIOSYNTHESIS PROTEIN NIFB-RELATED"/>
    <property type="match status" value="1"/>
</dbReference>
<evidence type="ECO:0000256" key="5">
    <source>
        <dbReference type="ARBA" id="ARBA00021702"/>
    </source>
</evidence>
<evidence type="ECO:0000256" key="3">
    <source>
        <dbReference type="ARBA" id="ARBA00005155"/>
    </source>
</evidence>
<evidence type="ECO:0000256" key="1">
    <source>
        <dbReference type="ARBA" id="ARBA00001966"/>
    </source>
</evidence>
<dbReference type="InterPro" id="IPR058240">
    <property type="entry name" value="rSAM_sf"/>
</dbReference>
<accession>A0AA36GQL9</accession>
<keyword evidence="9" id="KW-0408">Iron</keyword>
<protein>
    <recommendedName>
        <fullName evidence="5">FeMo cofactor biosynthesis protein NifB</fullName>
    </recommendedName>
    <alternativeName>
        <fullName evidence="14">Nitrogenase cofactor maturase NifB</fullName>
    </alternativeName>
    <alternativeName>
        <fullName evidence="13">Radical SAM assemblase NifB</fullName>
    </alternativeName>
</protein>
<evidence type="ECO:0000256" key="13">
    <source>
        <dbReference type="ARBA" id="ARBA00030926"/>
    </source>
</evidence>
<proteinExistence type="inferred from homology"/>
<dbReference type="GO" id="GO:0046872">
    <property type="term" value="F:metal ion binding"/>
    <property type="evidence" value="ECO:0007669"/>
    <property type="project" value="UniProtKB-KW"/>
</dbReference>
<comment type="caution">
    <text evidence="16">The sequence shown here is derived from an EMBL/GenBank/DDBJ whole genome shotgun (WGS) entry which is preliminary data.</text>
</comment>
<dbReference type="GO" id="GO:0016829">
    <property type="term" value="F:lyase activity"/>
    <property type="evidence" value="ECO:0007669"/>
    <property type="project" value="UniProtKB-KW"/>
</dbReference>
<evidence type="ECO:0000256" key="10">
    <source>
        <dbReference type="ARBA" id="ARBA00023014"/>
    </source>
</evidence>
<keyword evidence="11" id="KW-0535">Nitrogen fixation</keyword>
<dbReference type="InterPro" id="IPR005980">
    <property type="entry name" value="Nase_CF_NifB"/>
</dbReference>
<organism evidence="16 17">
    <name type="scientific">Cylicocyclus nassatus</name>
    <name type="common">Nematode worm</name>
    <dbReference type="NCBI Taxonomy" id="53992"/>
    <lineage>
        <taxon>Eukaryota</taxon>
        <taxon>Metazoa</taxon>
        <taxon>Ecdysozoa</taxon>
        <taxon>Nematoda</taxon>
        <taxon>Chromadorea</taxon>
        <taxon>Rhabditida</taxon>
        <taxon>Rhabditina</taxon>
        <taxon>Rhabditomorpha</taxon>
        <taxon>Strongyloidea</taxon>
        <taxon>Strongylidae</taxon>
        <taxon>Cylicocyclus</taxon>
    </lineage>
</organism>
<evidence type="ECO:0000256" key="11">
    <source>
        <dbReference type="ARBA" id="ARBA00023231"/>
    </source>
</evidence>
<name>A0AA36GQL9_CYLNA</name>
<comment type="similarity">
    <text evidence="4">Belongs to the radical SAM superfamily. NifB family.</text>
</comment>
<dbReference type="Gene3D" id="3.20.20.70">
    <property type="entry name" value="Aldolase class I"/>
    <property type="match status" value="1"/>
</dbReference>
<dbReference type="SFLD" id="SFLDS00029">
    <property type="entry name" value="Radical_SAM"/>
    <property type="match status" value="1"/>
</dbReference>
<comment type="function">
    <text evidence="2">Involved in the biosynthesis of the iron-molybdenum cofactor (FeMo-co or M-cluster) found in the dinitrogenase enzyme of the nitrogenase complex in nitrogen-fixing microorganisms. NifB catalyzes the crucial step of radical SAM-dependent carbide insertion that occurs concomitant with the insertion of a 9th sulfur and the rearrangement/coupling of two [4Fe-4S] clusters into a [8Fe-9S-C] cluster, the precursor to the M-cluster.</text>
</comment>
<evidence type="ECO:0000256" key="9">
    <source>
        <dbReference type="ARBA" id="ARBA00023004"/>
    </source>
</evidence>
<evidence type="ECO:0000256" key="6">
    <source>
        <dbReference type="ARBA" id="ARBA00022485"/>
    </source>
</evidence>
<evidence type="ECO:0000256" key="4">
    <source>
        <dbReference type="ARBA" id="ARBA00006804"/>
    </source>
</evidence>
<keyword evidence="10" id="KW-0411">Iron-sulfur</keyword>
<dbReference type="NCBIfam" id="TIGR01290">
    <property type="entry name" value="nifB"/>
    <property type="match status" value="1"/>
</dbReference>
<dbReference type="InterPro" id="IPR000385">
    <property type="entry name" value="MoaA_NifB_PqqE_Fe-S-bd_CS"/>
</dbReference>
<keyword evidence="8" id="KW-0479">Metal-binding</keyword>
<evidence type="ECO:0000259" key="15">
    <source>
        <dbReference type="PROSITE" id="PS51918"/>
    </source>
</evidence>
<dbReference type="PROSITE" id="PS51918">
    <property type="entry name" value="RADICAL_SAM"/>
    <property type="match status" value="1"/>
</dbReference>
<dbReference type="InterPro" id="IPR006638">
    <property type="entry name" value="Elp3/MiaA/NifB-like_rSAM"/>
</dbReference>
<dbReference type="Proteomes" id="UP001176961">
    <property type="component" value="Unassembled WGS sequence"/>
</dbReference>
<dbReference type="SFLD" id="SFLDG01067">
    <property type="entry name" value="SPASM/twitch_domain_containing"/>
    <property type="match status" value="1"/>
</dbReference>
<feature type="domain" description="Radical SAM core" evidence="15">
    <location>
        <begin position="29"/>
        <end position="273"/>
    </location>
</feature>
<evidence type="ECO:0000256" key="2">
    <source>
        <dbReference type="ARBA" id="ARBA00003522"/>
    </source>
</evidence>
<keyword evidence="17" id="KW-1185">Reference proteome</keyword>
<dbReference type="SFLD" id="SFLDG01068">
    <property type="entry name" value="FeMo_cofactor_biosynthesis_pro"/>
    <property type="match status" value="1"/>
</dbReference>
<dbReference type="GO" id="GO:0032324">
    <property type="term" value="P:molybdopterin cofactor biosynthetic process"/>
    <property type="evidence" value="ECO:0007669"/>
    <property type="project" value="UniProtKB-ARBA"/>
</dbReference>
<dbReference type="Pfam" id="PF04055">
    <property type="entry name" value="Radical_SAM"/>
    <property type="match status" value="1"/>
</dbReference>
<dbReference type="SMART" id="SM00729">
    <property type="entry name" value="Elp3"/>
    <property type="match status" value="1"/>
</dbReference>
<keyword evidence="7" id="KW-0949">S-adenosyl-L-methionine</keyword>
<evidence type="ECO:0000256" key="12">
    <source>
        <dbReference type="ARBA" id="ARBA00023239"/>
    </source>
</evidence>
<evidence type="ECO:0000256" key="8">
    <source>
        <dbReference type="ARBA" id="ARBA00022723"/>
    </source>
</evidence>
<comment type="pathway">
    <text evidence="3">Cofactor biosynthesis; Fe-Mo cofactor biosynthesis.</text>
</comment>
<evidence type="ECO:0000256" key="14">
    <source>
        <dbReference type="ARBA" id="ARBA00032102"/>
    </source>
</evidence>
<sequence length="336" mass="38452">MNKKEESLPYDPETLRRIQNHPCFSQEARHLFGRCHVAVAPICNIQCNYCIRDFDCVNESRPGVSSEILTPETALKRIDAVVSKMQHIRVVGIAGPGDPLANQETFETLRLVHEKYPDIILCISTNGVLLSDKIDELERYNVRNITVTLNAIDASIGEKIYTFVEYQGKRYTGREAADLLLNRQIQGIAEAVKRGMLVKINTVYIPGINDKHIPEIAKKVGEMGVFNFNIIPLIPQYKFKDINPPTPQEKIRMHEMCAPYVRQMRHCQRCRADAVGMLGKDVQNQFSSDSIFWRDRIEELVEWNGFKSRGNFPNFGSCMHWYIGIGCHFINFGECK</sequence>
<dbReference type="SUPFAM" id="SSF102114">
    <property type="entry name" value="Radical SAM enzymes"/>
    <property type="match status" value="1"/>
</dbReference>
<keyword evidence="12" id="KW-0456">Lyase</keyword>
<evidence type="ECO:0000256" key="7">
    <source>
        <dbReference type="ARBA" id="ARBA00022691"/>
    </source>
</evidence>
<dbReference type="GO" id="GO:0051539">
    <property type="term" value="F:4 iron, 4 sulfur cluster binding"/>
    <property type="evidence" value="ECO:0007669"/>
    <property type="project" value="UniProtKB-KW"/>
</dbReference>
<keyword evidence="6" id="KW-0004">4Fe-4S</keyword>
<dbReference type="InterPro" id="IPR007197">
    <property type="entry name" value="rSAM"/>
</dbReference>
<dbReference type="CDD" id="cd01335">
    <property type="entry name" value="Radical_SAM"/>
    <property type="match status" value="1"/>
</dbReference>
<evidence type="ECO:0000313" key="17">
    <source>
        <dbReference type="Proteomes" id="UP001176961"/>
    </source>
</evidence>
<dbReference type="PANTHER" id="PTHR43787:SF13">
    <property type="entry name" value="FEMO COFACTOR BIOSYNTHESIS PROTEIN NIFB"/>
    <property type="match status" value="1"/>
</dbReference>
<dbReference type="EMBL" id="CATQJL010000144">
    <property type="protein sequence ID" value="CAJ0596458.1"/>
    <property type="molecule type" value="Genomic_DNA"/>
</dbReference>
<dbReference type="InterPro" id="IPR013785">
    <property type="entry name" value="Aldolase_TIM"/>
</dbReference>
<evidence type="ECO:0000313" key="16">
    <source>
        <dbReference type="EMBL" id="CAJ0596458.1"/>
    </source>
</evidence>
<dbReference type="AlphaFoldDB" id="A0AA36GQL9"/>
<gene>
    <name evidence="16" type="ORF">CYNAS_LOCUS8441</name>
</gene>